<evidence type="ECO:0000313" key="2">
    <source>
        <dbReference type="Proteomes" id="UP000004535"/>
    </source>
</evidence>
<protein>
    <submittedName>
        <fullName evidence="1">Uncharacterized protein</fullName>
    </submittedName>
</protein>
<comment type="caution">
    <text evidence="1">The sequence shown here is derived from an EMBL/GenBank/DDBJ whole genome shotgun (WGS) entry which is preliminary data.</text>
</comment>
<name>B9BRE4_9BURK</name>
<dbReference type="AlphaFoldDB" id="B9BRE4"/>
<dbReference type="Proteomes" id="UP000004535">
    <property type="component" value="Unassembled WGS sequence"/>
</dbReference>
<sequence>MILQKPFFCRRELSHSFFTIRRPRLRAAQWSFGPTQCRIRAVFLMQLCRLISYGIFCRFFQWKCVNFSDACASN</sequence>
<reference evidence="1 2" key="1">
    <citation type="journal article" date="2012" name="J. Bacteriol.">
        <title>Draft Genome Sequence Determination for Cystic Fibrosis and Chronic Granulomatous Disease Burkholderia multivorans Isolates.</title>
        <authorList>
            <person name="Varga J.J."/>
            <person name="Losada L."/>
            <person name="Zelazny A.M."/>
            <person name="Brinkac L."/>
            <person name="Harkins D."/>
            <person name="Radune D."/>
            <person name="Hostetler J."/>
            <person name="Sampaio E.P."/>
            <person name="Ronning C.M."/>
            <person name="Nierman W.C."/>
            <person name="Greenberg D.E."/>
            <person name="Holland S.M."/>
            <person name="Goldberg J.B."/>
        </authorList>
    </citation>
    <scope>NUCLEOTIDE SEQUENCE [LARGE SCALE GENOMIC DNA]</scope>
    <source>
        <strain evidence="1 2">CGD2</strain>
    </source>
</reference>
<proteinExistence type="predicted"/>
<organism evidence="1 2">
    <name type="scientific">Burkholderia multivorans CGD2</name>
    <dbReference type="NCBI Taxonomy" id="513052"/>
    <lineage>
        <taxon>Bacteria</taxon>
        <taxon>Pseudomonadati</taxon>
        <taxon>Pseudomonadota</taxon>
        <taxon>Betaproteobacteria</taxon>
        <taxon>Burkholderiales</taxon>
        <taxon>Burkholderiaceae</taxon>
        <taxon>Burkholderia</taxon>
        <taxon>Burkholderia cepacia complex</taxon>
    </lineage>
</organism>
<dbReference type="EMBL" id="ACFC01000006">
    <property type="protein sequence ID" value="EEE06365.1"/>
    <property type="molecule type" value="Genomic_DNA"/>
</dbReference>
<accession>B9BRE4</accession>
<evidence type="ECO:0000313" key="1">
    <source>
        <dbReference type="EMBL" id="EEE06365.1"/>
    </source>
</evidence>
<gene>
    <name evidence="1" type="ORF">BURMUCGD2_3960</name>
</gene>